<evidence type="ECO:0000256" key="8">
    <source>
        <dbReference type="ARBA" id="ARBA00030585"/>
    </source>
</evidence>
<dbReference type="PANTHER" id="PTHR11164">
    <property type="entry name" value="GLUTAMATE CYSTEINE LIGASE"/>
    <property type="match status" value="1"/>
</dbReference>
<comment type="catalytic activity">
    <reaction evidence="10">
        <text>L-cysteine + L-glutamate + ATP = gamma-L-glutamyl-L-cysteine + ADP + phosphate + H(+)</text>
        <dbReference type="Rhea" id="RHEA:13285"/>
        <dbReference type="ChEBI" id="CHEBI:15378"/>
        <dbReference type="ChEBI" id="CHEBI:29985"/>
        <dbReference type="ChEBI" id="CHEBI:30616"/>
        <dbReference type="ChEBI" id="CHEBI:35235"/>
        <dbReference type="ChEBI" id="CHEBI:43474"/>
        <dbReference type="ChEBI" id="CHEBI:58173"/>
        <dbReference type="ChEBI" id="CHEBI:456216"/>
        <dbReference type="EC" id="6.3.2.2"/>
    </reaction>
</comment>
<dbReference type="Proteomes" id="UP000007014">
    <property type="component" value="Chromosome 7"/>
</dbReference>
<keyword evidence="7 10" id="KW-0067">ATP-binding</keyword>
<keyword evidence="6 10" id="KW-0547">Nucleotide-binding</keyword>
<name>M1VG83_CYAM1</name>
<gene>
    <name evidence="11" type="ORF">CYME_CMG141C</name>
</gene>
<dbReference type="Gene3D" id="3.30.590.50">
    <property type="match status" value="2"/>
</dbReference>
<dbReference type="Gramene" id="CMG141CT">
    <property type="protein sequence ID" value="CMG141CT"/>
    <property type="gene ID" value="CMG141C"/>
</dbReference>
<dbReference type="SUPFAM" id="SSF55931">
    <property type="entry name" value="Glutamine synthetase/guanido kinase"/>
    <property type="match status" value="1"/>
</dbReference>
<evidence type="ECO:0000256" key="9">
    <source>
        <dbReference type="ARBA" id="ARBA00032122"/>
    </source>
</evidence>
<keyword evidence="4 10" id="KW-0436">Ligase</keyword>
<dbReference type="GO" id="GO:0005524">
    <property type="term" value="F:ATP binding"/>
    <property type="evidence" value="ECO:0007669"/>
    <property type="project" value="UniProtKB-UniRule"/>
</dbReference>
<dbReference type="RefSeq" id="XP_005535934.1">
    <property type="nucleotide sequence ID" value="XM_005535877.1"/>
</dbReference>
<evidence type="ECO:0000256" key="1">
    <source>
        <dbReference type="ARBA" id="ARBA00005006"/>
    </source>
</evidence>
<dbReference type="AlphaFoldDB" id="M1VG83"/>
<evidence type="ECO:0000313" key="12">
    <source>
        <dbReference type="Proteomes" id="UP000007014"/>
    </source>
</evidence>
<reference evidence="11 12" key="1">
    <citation type="journal article" date="2004" name="Nature">
        <title>Genome sequence of the ultrasmall unicellular red alga Cyanidioschyzon merolae 10D.</title>
        <authorList>
            <person name="Matsuzaki M."/>
            <person name="Misumi O."/>
            <person name="Shin-i T."/>
            <person name="Maruyama S."/>
            <person name="Takahara M."/>
            <person name="Miyagishima S."/>
            <person name="Mori T."/>
            <person name="Nishida K."/>
            <person name="Yagisawa F."/>
            <person name="Nishida K."/>
            <person name="Yoshida Y."/>
            <person name="Nishimura Y."/>
            <person name="Nakao S."/>
            <person name="Kobayashi T."/>
            <person name="Momoyama Y."/>
            <person name="Higashiyama T."/>
            <person name="Minoda A."/>
            <person name="Sano M."/>
            <person name="Nomoto H."/>
            <person name="Oishi K."/>
            <person name="Hayashi H."/>
            <person name="Ohta F."/>
            <person name="Nishizaka S."/>
            <person name="Haga S."/>
            <person name="Miura S."/>
            <person name="Morishita T."/>
            <person name="Kabeya Y."/>
            <person name="Terasawa K."/>
            <person name="Suzuki Y."/>
            <person name="Ishii Y."/>
            <person name="Asakawa S."/>
            <person name="Takano H."/>
            <person name="Ohta N."/>
            <person name="Kuroiwa H."/>
            <person name="Tanaka K."/>
            <person name="Shimizu N."/>
            <person name="Sugano S."/>
            <person name="Sato N."/>
            <person name="Nozaki H."/>
            <person name="Ogasawara N."/>
            <person name="Kohara Y."/>
            <person name="Kuroiwa T."/>
        </authorList>
    </citation>
    <scope>NUCLEOTIDE SEQUENCE [LARGE SCALE GENOMIC DNA]</scope>
    <source>
        <strain evidence="11 12">10D</strain>
    </source>
</reference>
<evidence type="ECO:0000256" key="4">
    <source>
        <dbReference type="ARBA" id="ARBA00022598"/>
    </source>
</evidence>
<dbReference type="PANTHER" id="PTHR11164:SF0">
    <property type="entry name" value="GLUTAMATE--CYSTEINE LIGASE CATALYTIC SUBUNIT"/>
    <property type="match status" value="1"/>
</dbReference>
<dbReference type="KEGG" id="cme:CYME_CMG141C"/>
<keyword evidence="5 10" id="KW-0317">Glutathione biosynthesis</keyword>
<dbReference type="EMBL" id="AP006489">
    <property type="protein sequence ID" value="BAM79648.1"/>
    <property type="molecule type" value="Genomic_DNA"/>
</dbReference>
<organism evidence="11 12">
    <name type="scientific">Cyanidioschyzon merolae (strain NIES-3377 / 10D)</name>
    <name type="common">Unicellular red alga</name>
    <dbReference type="NCBI Taxonomy" id="280699"/>
    <lineage>
        <taxon>Eukaryota</taxon>
        <taxon>Rhodophyta</taxon>
        <taxon>Bangiophyceae</taxon>
        <taxon>Cyanidiales</taxon>
        <taxon>Cyanidiaceae</taxon>
        <taxon>Cyanidioschyzon</taxon>
    </lineage>
</organism>
<comment type="pathway">
    <text evidence="1 10">Sulfur metabolism; glutathione biosynthesis; glutathione from L-cysteine and L-glutamate: step 1/2.</text>
</comment>
<dbReference type="STRING" id="280699.M1VG83"/>
<dbReference type="InterPro" id="IPR004308">
    <property type="entry name" value="GCS"/>
</dbReference>
<evidence type="ECO:0000313" key="11">
    <source>
        <dbReference type="EMBL" id="BAM79648.1"/>
    </source>
</evidence>
<evidence type="ECO:0000256" key="7">
    <source>
        <dbReference type="ARBA" id="ARBA00022840"/>
    </source>
</evidence>
<accession>M1VG83</accession>
<evidence type="ECO:0000256" key="2">
    <source>
        <dbReference type="ARBA" id="ARBA00008100"/>
    </source>
</evidence>
<sequence>MGLLTTGRPLGWWDAQPHLDYVREHGIEQFVNVFCATRDRQGDVLKWGDEIEYTLLVLNESERCTYLSLRAPQVIQELQSEERLVSRNSLADVQEHVTGESELSEFDSAPVPETLWRPEYANWMVEGTPGVPYSCYMRDLVLVEQNMALRRAQIRRVLRPNERLLSLTAYPLLGCGRFCEPAGDGVCGPLARSLYLPDAVINPHPRFGTLTRNIRLRRGEPVAIHVPLYRDKSTPSEIPLWEGGSRHGGVVDIDLHQIVDEKLATTSLSQDNTDQNVGSVRSDEAVRRQRLAWSLSQASSDTELVLVPIEAPSVDGPERPEALDAQHDGLGYLCEKAGLASWNERNRDGRHTSPDIYMDAMGFGMGLCCLQITLQAANMDEGRYLYDQLAVLAPVMLALTAATPALRGFLTDTDVRWSIISASVDDRTALERALGCPPKSRYSSIDCFISNRPEMKAALYNDIPVLVDARAYRRLREAGVDEHLARHVAHLFIRDPLVIFDDFATVDDRVSLTHFENIQSTNWNTVRFKPPSQTGPNTSAGWRTEFRSMELQITDFENAAFTVFMVLLSRCILAFGMNLYIPISKHDENLVTAHQRDAVRQGKFWFRKHIFSREAELSCSVRCHYRCACGSEHCVSFQSLNAGSPAGSQSSPSQSCPFRFCTDPDPEAMELMTIDEIMNGKPCCEKHAFRKAYPGLLTLVRVYLDAIPGLDRATRMRLGAYLDFVAARSSGRLLTCAAWMREFILKHPSYRHDSKVTPEACYDLIQRCIELSEGRCGEPALLGDFWPEHHIDGELTSHDFSKLRNQIHEEDSPQLRGESFREELLPAAASRILETVSISARTHAGVAEHHHDQHARHRGCDYHQAHGVDERQRRHHRGAGALGRFQEARHQADQHL</sequence>
<proteinExistence type="inferred from homology"/>
<dbReference type="EC" id="6.3.2.2" evidence="3 10"/>
<dbReference type="UniPathway" id="UPA00142">
    <property type="reaction ID" value="UER00209"/>
</dbReference>
<evidence type="ECO:0000256" key="3">
    <source>
        <dbReference type="ARBA" id="ARBA00012220"/>
    </source>
</evidence>
<reference evidence="11 12" key="2">
    <citation type="journal article" date="2007" name="BMC Biol.">
        <title>A 100%-complete sequence reveals unusually simple genomic features in the hot-spring red alga Cyanidioschyzon merolae.</title>
        <authorList>
            <person name="Nozaki H."/>
            <person name="Takano H."/>
            <person name="Misumi O."/>
            <person name="Terasawa K."/>
            <person name="Matsuzaki M."/>
            <person name="Maruyama S."/>
            <person name="Nishida K."/>
            <person name="Yagisawa F."/>
            <person name="Yoshida Y."/>
            <person name="Fujiwara T."/>
            <person name="Takio S."/>
            <person name="Tamura K."/>
            <person name="Chung S.J."/>
            <person name="Nakamura S."/>
            <person name="Kuroiwa H."/>
            <person name="Tanaka K."/>
            <person name="Sato N."/>
            <person name="Kuroiwa T."/>
        </authorList>
    </citation>
    <scope>NUCLEOTIDE SEQUENCE [LARGE SCALE GENOMIC DNA]</scope>
    <source>
        <strain evidence="11 12">10D</strain>
    </source>
</reference>
<dbReference type="Gene3D" id="1.10.8.960">
    <property type="match status" value="1"/>
</dbReference>
<evidence type="ECO:0000256" key="6">
    <source>
        <dbReference type="ARBA" id="ARBA00022741"/>
    </source>
</evidence>
<dbReference type="HOGENOM" id="CLU_010467_0_0_1"/>
<dbReference type="GeneID" id="16993206"/>
<dbReference type="Pfam" id="PF03074">
    <property type="entry name" value="GCS"/>
    <property type="match status" value="1"/>
</dbReference>
<protein>
    <recommendedName>
        <fullName evidence="3 10">Glutamate--cysteine ligase</fullName>
        <ecNumber evidence="3 10">6.3.2.2</ecNumber>
    </recommendedName>
    <alternativeName>
        <fullName evidence="9 10">Gamma-ECS</fullName>
    </alternativeName>
    <alternativeName>
        <fullName evidence="8 10">Gamma-glutamylcysteine synthetase</fullName>
    </alternativeName>
</protein>
<dbReference type="GO" id="GO:0004357">
    <property type="term" value="F:glutamate-cysteine ligase activity"/>
    <property type="evidence" value="ECO:0007669"/>
    <property type="project" value="UniProtKB-UniRule"/>
</dbReference>
<dbReference type="GO" id="GO:0006750">
    <property type="term" value="P:glutathione biosynthetic process"/>
    <property type="evidence" value="ECO:0007669"/>
    <property type="project" value="UniProtKB-UniRule"/>
</dbReference>
<comment type="similarity">
    <text evidence="2 10">Belongs to the glutamate--cysteine ligase type 3 family.</text>
</comment>
<dbReference type="eggNOG" id="KOG3754">
    <property type="taxonomic scope" value="Eukaryota"/>
</dbReference>
<dbReference type="OrthoDB" id="7939818at2759"/>
<evidence type="ECO:0000256" key="5">
    <source>
        <dbReference type="ARBA" id="ARBA00022684"/>
    </source>
</evidence>
<dbReference type="InterPro" id="IPR014746">
    <property type="entry name" value="Gln_synth/guanido_kin_cat_dom"/>
</dbReference>
<evidence type="ECO:0000256" key="10">
    <source>
        <dbReference type="RuleBase" id="RU367135"/>
    </source>
</evidence>
<dbReference type="OMA" id="ATWMRRF"/>
<keyword evidence="12" id="KW-1185">Reference proteome</keyword>